<protein>
    <submittedName>
        <fullName evidence="1">Uncharacterized protein</fullName>
    </submittedName>
</protein>
<dbReference type="Proteomes" id="UP001055811">
    <property type="component" value="Linkage Group LG07"/>
</dbReference>
<organism evidence="1 2">
    <name type="scientific">Cichorium intybus</name>
    <name type="common">Chicory</name>
    <dbReference type="NCBI Taxonomy" id="13427"/>
    <lineage>
        <taxon>Eukaryota</taxon>
        <taxon>Viridiplantae</taxon>
        <taxon>Streptophyta</taxon>
        <taxon>Embryophyta</taxon>
        <taxon>Tracheophyta</taxon>
        <taxon>Spermatophyta</taxon>
        <taxon>Magnoliopsida</taxon>
        <taxon>eudicotyledons</taxon>
        <taxon>Gunneridae</taxon>
        <taxon>Pentapetalae</taxon>
        <taxon>asterids</taxon>
        <taxon>campanulids</taxon>
        <taxon>Asterales</taxon>
        <taxon>Asteraceae</taxon>
        <taxon>Cichorioideae</taxon>
        <taxon>Cichorieae</taxon>
        <taxon>Cichoriinae</taxon>
        <taxon>Cichorium</taxon>
    </lineage>
</organism>
<sequence>MAQSQISNLEDSFDLDLSLTMEYPHQTPITMATSATSKSPKPSSPEEAQNHVFMMPTVVGPSGVCIVCMEGFHSTCTSKRAPCGHIYHFDCITKWLSLHNSCPLCRCKVPGHLESFSEGNL</sequence>
<name>A0ACB9AJ90_CICIN</name>
<proteinExistence type="predicted"/>
<reference evidence="2" key="1">
    <citation type="journal article" date="2022" name="Mol. Ecol. Resour.">
        <title>The genomes of chicory, endive, great burdock and yacon provide insights into Asteraceae palaeo-polyploidization history and plant inulin production.</title>
        <authorList>
            <person name="Fan W."/>
            <person name="Wang S."/>
            <person name="Wang H."/>
            <person name="Wang A."/>
            <person name="Jiang F."/>
            <person name="Liu H."/>
            <person name="Zhao H."/>
            <person name="Xu D."/>
            <person name="Zhang Y."/>
        </authorList>
    </citation>
    <scope>NUCLEOTIDE SEQUENCE [LARGE SCALE GENOMIC DNA]</scope>
    <source>
        <strain evidence="2">cv. Punajuju</strain>
    </source>
</reference>
<accession>A0ACB9AJ90</accession>
<evidence type="ECO:0000313" key="2">
    <source>
        <dbReference type="Proteomes" id="UP001055811"/>
    </source>
</evidence>
<evidence type="ECO:0000313" key="1">
    <source>
        <dbReference type="EMBL" id="KAI3709571.1"/>
    </source>
</evidence>
<reference evidence="1 2" key="2">
    <citation type="journal article" date="2022" name="Mol. Ecol. Resour.">
        <title>The genomes of chicory, endive, great burdock and yacon provide insights into Asteraceae paleo-polyploidization history and plant inulin production.</title>
        <authorList>
            <person name="Fan W."/>
            <person name="Wang S."/>
            <person name="Wang H."/>
            <person name="Wang A."/>
            <person name="Jiang F."/>
            <person name="Liu H."/>
            <person name="Zhao H."/>
            <person name="Xu D."/>
            <person name="Zhang Y."/>
        </authorList>
    </citation>
    <scope>NUCLEOTIDE SEQUENCE [LARGE SCALE GENOMIC DNA]</scope>
    <source>
        <strain evidence="2">cv. Punajuju</strain>
        <tissue evidence="1">Leaves</tissue>
    </source>
</reference>
<dbReference type="EMBL" id="CM042015">
    <property type="protein sequence ID" value="KAI3709571.1"/>
    <property type="molecule type" value="Genomic_DNA"/>
</dbReference>
<comment type="caution">
    <text evidence="1">The sequence shown here is derived from an EMBL/GenBank/DDBJ whole genome shotgun (WGS) entry which is preliminary data.</text>
</comment>
<keyword evidence="2" id="KW-1185">Reference proteome</keyword>
<gene>
    <name evidence="1" type="ORF">L2E82_39337</name>
</gene>